<dbReference type="OMA" id="PKIPGNQ"/>
<organism evidence="2 3">
    <name type="scientific">Trichoderma harzianum</name>
    <name type="common">Hypocrea lixii</name>
    <dbReference type="NCBI Taxonomy" id="5544"/>
    <lineage>
        <taxon>Eukaryota</taxon>
        <taxon>Fungi</taxon>
        <taxon>Dikarya</taxon>
        <taxon>Ascomycota</taxon>
        <taxon>Pezizomycotina</taxon>
        <taxon>Sordariomycetes</taxon>
        <taxon>Hypocreomycetidae</taxon>
        <taxon>Hypocreales</taxon>
        <taxon>Hypocreaceae</taxon>
        <taxon>Trichoderma</taxon>
    </lineage>
</organism>
<comment type="caution">
    <text evidence="2">The sequence shown here is derived from an EMBL/GenBank/DDBJ whole genome shotgun (WGS) entry which is preliminary data.</text>
</comment>
<gene>
    <name evidence="2" type="ORF">THAR02_11128</name>
</gene>
<dbReference type="OrthoDB" id="2735536at2759"/>
<dbReference type="PANTHER" id="PTHR48079">
    <property type="entry name" value="PROTEIN YEEZ"/>
    <property type="match status" value="1"/>
</dbReference>
<dbReference type="Pfam" id="PF01370">
    <property type="entry name" value="Epimerase"/>
    <property type="match status" value="1"/>
</dbReference>
<evidence type="ECO:0000313" key="2">
    <source>
        <dbReference type="EMBL" id="KKO96765.1"/>
    </source>
</evidence>
<dbReference type="PANTHER" id="PTHR48079:SF6">
    <property type="entry name" value="NAD(P)-BINDING DOMAIN-CONTAINING PROTEIN-RELATED"/>
    <property type="match status" value="1"/>
</dbReference>
<dbReference type="Gene3D" id="3.40.50.720">
    <property type="entry name" value="NAD(P)-binding Rossmann-like Domain"/>
    <property type="match status" value="1"/>
</dbReference>
<dbReference type="EMBL" id="JOKZ01000740">
    <property type="protein sequence ID" value="KKO96765.1"/>
    <property type="molecule type" value="Genomic_DNA"/>
</dbReference>
<accession>A0A0F9WUB6</accession>
<dbReference type="Proteomes" id="UP000034112">
    <property type="component" value="Unassembled WGS sequence"/>
</dbReference>
<dbReference type="GO" id="GO:0005737">
    <property type="term" value="C:cytoplasm"/>
    <property type="evidence" value="ECO:0007669"/>
    <property type="project" value="TreeGrafter"/>
</dbReference>
<dbReference type="AlphaFoldDB" id="A0A0F9WUB6"/>
<evidence type="ECO:0000259" key="1">
    <source>
        <dbReference type="Pfam" id="PF01370"/>
    </source>
</evidence>
<evidence type="ECO:0000313" key="3">
    <source>
        <dbReference type="Proteomes" id="UP000034112"/>
    </source>
</evidence>
<dbReference type="InterPro" id="IPR001509">
    <property type="entry name" value="Epimerase_deHydtase"/>
</dbReference>
<dbReference type="SUPFAM" id="SSF51735">
    <property type="entry name" value="NAD(P)-binding Rossmann-fold domains"/>
    <property type="match status" value="1"/>
</dbReference>
<dbReference type="InterPro" id="IPR036291">
    <property type="entry name" value="NAD(P)-bd_dom_sf"/>
</dbReference>
<protein>
    <submittedName>
        <fullName evidence="2">Reductase</fullName>
    </submittedName>
</protein>
<dbReference type="InterPro" id="IPR051783">
    <property type="entry name" value="NAD(P)-dependent_oxidoreduct"/>
</dbReference>
<sequence length="350" mass="37408">MAANNLIALTGSTGFLGFRVLVLALKAGYNVRIVVRSESKAGKVLNSPSIKALNPSKEKLSVAVVADMEAPGAFDEAVKGATYVIHCASPIPTFGGEAPPTPEEYDQFFVQAARRSTIGLLESSRKAGTIKRIVITSSIVANTPFHYYLGQGDDKIFDADFRIPVDQGPYGFEFQAYSASKAAALNDSEAWIKDNKPGFDLISILPGWIFGADELATTVKDFESSSTNSVLLNFLRGGQSDVPSNSNSVLIDDAAQIHVLALDPKIPGNQAFVAAGDGLDGMVWENGLKVIQESFPEAIAQGLLKTTGKQPTLTVRLDAKKTEETFGIKLAGFDEQVKSLVSQYLEVAKA</sequence>
<reference evidence="3" key="1">
    <citation type="journal article" date="2015" name="Genome Announc.">
        <title>Draft whole-genome sequence of the biocontrol agent Trichoderma harzianum T6776.</title>
        <authorList>
            <person name="Baroncelli R."/>
            <person name="Piaggeschi G."/>
            <person name="Fiorini L."/>
            <person name="Bertolini E."/>
            <person name="Zapparata A."/>
            <person name="Pe M.E."/>
            <person name="Sarrocco S."/>
            <person name="Vannacci G."/>
        </authorList>
    </citation>
    <scope>NUCLEOTIDE SEQUENCE [LARGE SCALE GENOMIC DNA]</scope>
    <source>
        <strain evidence="3">T6776</strain>
    </source>
</reference>
<feature type="domain" description="NAD-dependent epimerase/dehydratase" evidence="1">
    <location>
        <begin position="7"/>
        <end position="264"/>
    </location>
</feature>
<dbReference type="GO" id="GO:0004029">
    <property type="term" value="F:aldehyde dehydrogenase (NAD+) activity"/>
    <property type="evidence" value="ECO:0007669"/>
    <property type="project" value="TreeGrafter"/>
</dbReference>
<name>A0A0F9WUB6_TRIHA</name>
<proteinExistence type="predicted"/>